<comment type="catalytic activity">
    <reaction evidence="1">
        <text>a 4-O-methyl-thymidine in DNA + L-cysteinyl-[protein] = a thymidine in DNA + S-methyl-L-cysteinyl-[protein]</text>
        <dbReference type="Rhea" id="RHEA:53428"/>
        <dbReference type="Rhea" id="RHEA-COMP:10131"/>
        <dbReference type="Rhea" id="RHEA-COMP:10132"/>
        <dbReference type="Rhea" id="RHEA-COMP:13555"/>
        <dbReference type="Rhea" id="RHEA-COMP:13556"/>
        <dbReference type="ChEBI" id="CHEBI:29950"/>
        <dbReference type="ChEBI" id="CHEBI:82612"/>
        <dbReference type="ChEBI" id="CHEBI:137386"/>
        <dbReference type="ChEBI" id="CHEBI:137387"/>
        <dbReference type="EC" id="2.1.1.63"/>
    </reaction>
</comment>
<dbReference type="PANTHER" id="PTHR10815">
    <property type="entry name" value="METHYLATED-DNA--PROTEIN-CYSTEINE METHYLTRANSFERASE"/>
    <property type="match status" value="1"/>
</dbReference>
<dbReference type="InterPro" id="IPR036388">
    <property type="entry name" value="WH-like_DNA-bd_sf"/>
</dbReference>
<evidence type="ECO:0000313" key="9">
    <source>
        <dbReference type="Proteomes" id="UP000439022"/>
    </source>
</evidence>
<keyword evidence="3 8" id="KW-0808">Transferase</keyword>
<comment type="caution">
    <text evidence="8">The sequence shown here is derived from an EMBL/GenBank/DDBJ whole genome shotgun (WGS) entry which is preliminary data.</text>
</comment>
<dbReference type="GO" id="GO:0006281">
    <property type="term" value="P:DNA repair"/>
    <property type="evidence" value="ECO:0007669"/>
    <property type="project" value="UniProtKB-KW"/>
</dbReference>
<comment type="catalytic activity">
    <reaction evidence="6">
        <text>a 6-O-methyl-2'-deoxyguanosine in DNA + L-cysteinyl-[protein] = S-methyl-L-cysteinyl-[protein] + a 2'-deoxyguanosine in DNA</text>
        <dbReference type="Rhea" id="RHEA:24000"/>
        <dbReference type="Rhea" id="RHEA-COMP:10131"/>
        <dbReference type="Rhea" id="RHEA-COMP:10132"/>
        <dbReference type="Rhea" id="RHEA-COMP:11367"/>
        <dbReference type="Rhea" id="RHEA-COMP:11368"/>
        <dbReference type="ChEBI" id="CHEBI:29950"/>
        <dbReference type="ChEBI" id="CHEBI:82612"/>
        <dbReference type="ChEBI" id="CHEBI:85445"/>
        <dbReference type="ChEBI" id="CHEBI:85448"/>
        <dbReference type="EC" id="2.1.1.63"/>
    </reaction>
</comment>
<accession>A0A6A8GD07</accession>
<evidence type="ECO:0000256" key="3">
    <source>
        <dbReference type="ARBA" id="ARBA00022679"/>
    </source>
</evidence>
<dbReference type="GO" id="GO:0032259">
    <property type="term" value="P:methylation"/>
    <property type="evidence" value="ECO:0007669"/>
    <property type="project" value="UniProtKB-KW"/>
</dbReference>
<evidence type="ECO:0000256" key="6">
    <source>
        <dbReference type="ARBA" id="ARBA00049348"/>
    </source>
</evidence>
<gene>
    <name evidence="8" type="ORF">GJR96_01395</name>
</gene>
<evidence type="ECO:0000313" key="8">
    <source>
        <dbReference type="EMBL" id="MRX20616.1"/>
    </source>
</evidence>
<dbReference type="Gene3D" id="1.10.10.10">
    <property type="entry name" value="Winged helix-like DNA-binding domain superfamily/Winged helix DNA-binding domain"/>
    <property type="match status" value="1"/>
</dbReference>
<evidence type="ECO:0000256" key="1">
    <source>
        <dbReference type="ARBA" id="ARBA00001286"/>
    </source>
</evidence>
<dbReference type="PROSITE" id="PS00374">
    <property type="entry name" value="MGMT"/>
    <property type="match status" value="1"/>
</dbReference>
<dbReference type="RefSeq" id="WP_151161297.1">
    <property type="nucleotide sequence ID" value="NZ_WKJO01000001.1"/>
</dbReference>
<dbReference type="SUPFAM" id="SSF46767">
    <property type="entry name" value="Methylated DNA-protein cysteine methyltransferase, C-terminal domain"/>
    <property type="match status" value="1"/>
</dbReference>
<reference evidence="8 9" key="1">
    <citation type="submission" date="2019-11" db="EMBL/GenBank/DDBJ databases">
        <title>Whole genome sequence of Haloferax sp. MBLA0076.</title>
        <authorList>
            <person name="Seo M.-J."/>
            <person name="Cho E.-S."/>
        </authorList>
    </citation>
    <scope>NUCLEOTIDE SEQUENCE [LARGE SCALE GENOMIC DNA]</scope>
    <source>
        <strain evidence="8 9">MBLA0076</strain>
    </source>
</reference>
<keyword evidence="4" id="KW-0227">DNA damage</keyword>
<dbReference type="InterPro" id="IPR036217">
    <property type="entry name" value="MethylDNA_cys_MeTrfase_DNAb"/>
</dbReference>
<proteinExistence type="predicted"/>
<dbReference type="EMBL" id="WKJO01000001">
    <property type="protein sequence ID" value="MRX20616.1"/>
    <property type="molecule type" value="Genomic_DNA"/>
</dbReference>
<dbReference type="NCBIfam" id="TIGR00589">
    <property type="entry name" value="ogt"/>
    <property type="match status" value="1"/>
</dbReference>
<dbReference type="AlphaFoldDB" id="A0A6A8GD07"/>
<sequence length="139" mass="14965">MHVTMWGFDVELDEERIGGALDDLRAQLAEYERGERQTFDAEVQIPDTFTGEVMKAMLAIPYGETRTYGEIAAELDSHPVAVGQACGRNPVPLVVPCHRVVGADSLGGFSAAGGVDLKQALLTHESTDDPEQTGLDAFC</sequence>
<dbReference type="EC" id="2.1.1.63" evidence="8"/>
<name>A0A6A8GD07_9EURY</name>
<feature type="domain" description="Methylated-DNA-[protein]-cysteine S-methyltransferase DNA binding" evidence="7">
    <location>
        <begin position="49"/>
        <end position="126"/>
    </location>
</feature>
<keyword evidence="2 8" id="KW-0489">Methyltransferase</keyword>
<dbReference type="InterPro" id="IPR014048">
    <property type="entry name" value="MethylDNA_cys_MeTrfase_DNA-bd"/>
</dbReference>
<evidence type="ECO:0000259" key="7">
    <source>
        <dbReference type="Pfam" id="PF01035"/>
    </source>
</evidence>
<dbReference type="Pfam" id="PF01035">
    <property type="entry name" value="DNA_binding_1"/>
    <property type="match status" value="1"/>
</dbReference>
<organism evidence="8 9">
    <name type="scientific">Haloferax litoreum</name>
    <dbReference type="NCBI Taxonomy" id="2666140"/>
    <lineage>
        <taxon>Archaea</taxon>
        <taxon>Methanobacteriati</taxon>
        <taxon>Methanobacteriota</taxon>
        <taxon>Stenosarchaea group</taxon>
        <taxon>Halobacteria</taxon>
        <taxon>Halobacteriales</taxon>
        <taxon>Haloferacaceae</taxon>
        <taxon>Haloferax</taxon>
    </lineage>
</organism>
<dbReference type="GO" id="GO:0003908">
    <property type="term" value="F:methylated-DNA-[protein]-cysteine S-methyltransferase activity"/>
    <property type="evidence" value="ECO:0007669"/>
    <property type="project" value="UniProtKB-EC"/>
</dbReference>
<dbReference type="PANTHER" id="PTHR10815:SF13">
    <property type="entry name" value="METHYLATED-DNA--PROTEIN-CYSTEINE METHYLTRANSFERASE"/>
    <property type="match status" value="1"/>
</dbReference>
<evidence type="ECO:0000256" key="2">
    <source>
        <dbReference type="ARBA" id="ARBA00022603"/>
    </source>
</evidence>
<dbReference type="Proteomes" id="UP000439022">
    <property type="component" value="Unassembled WGS sequence"/>
</dbReference>
<evidence type="ECO:0000256" key="5">
    <source>
        <dbReference type="ARBA" id="ARBA00023204"/>
    </source>
</evidence>
<keyword evidence="5" id="KW-0234">DNA repair</keyword>
<dbReference type="CDD" id="cd06445">
    <property type="entry name" value="ATase"/>
    <property type="match status" value="1"/>
</dbReference>
<keyword evidence="9" id="KW-1185">Reference proteome</keyword>
<protein>
    <submittedName>
        <fullName evidence="8">Methylated-DNA--[protein]-cysteine S-methyltransferase</fullName>
        <ecNumber evidence="8">2.1.1.63</ecNumber>
    </submittedName>
</protein>
<dbReference type="InterPro" id="IPR001497">
    <property type="entry name" value="MethylDNA_cys_MeTrfase_AS"/>
</dbReference>
<evidence type="ECO:0000256" key="4">
    <source>
        <dbReference type="ARBA" id="ARBA00022763"/>
    </source>
</evidence>